<dbReference type="PANTHER" id="PTHR30629:SF2">
    <property type="entry name" value="PROPHAGE INTEGRASE INTS-RELATED"/>
    <property type="match status" value="1"/>
</dbReference>
<dbReference type="Proteomes" id="UP001165679">
    <property type="component" value="Unassembled WGS sequence"/>
</dbReference>
<dbReference type="Pfam" id="PF13356">
    <property type="entry name" value="Arm-DNA-bind_3"/>
    <property type="match status" value="1"/>
</dbReference>
<dbReference type="Gene3D" id="3.30.160.390">
    <property type="entry name" value="Integrase, DNA-binding domain"/>
    <property type="match status" value="1"/>
</dbReference>
<dbReference type="CDD" id="cd00801">
    <property type="entry name" value="INT_P4_C"/>
    <property type="match status" value="1"/>
</dbReference>
<name>A0AA41YJA0_9PROT</name>
<comment type="caution">
    <text evidence="5">The sequence shown here is derived from an EMBL/GenBank/DDBJ whole genome shotgun (WGS) entry which is preliminary data.</text>
</comment>
<dbReference type="GO" id="GO:0003677">
    <property type="term" value="F:DNA binding"/>
    <property type="evidence" value="ECO:0007669"/>
    <property type="project" value="InterPro"/>
</dbReference>
<evidence type="ECO:0000313" key="6">
    <source>
        <dbReference type="Proteomes" id="UP001165679"/>
    </source>
</evidence>
<dbReference type="PANTHER" id="PTHR30629">
    <property type="entry name" value="PROPHAGE INTEGRASE"/>
    <property type="match status" value="1"/>
</dbReference>
<dbReference type="InterPro" id="IPR002104">
    <property type="entry name" value="Integrase_catalytic"/>
</dbReference>
<evidence type="ECO:0000256" key="2">
    <source>
        <dbReference type="ARBA" id="ARBA00022908"/>
    </source>
</evidence>
<evidence type="ECO:0000256" key="1">
    <source>
        <dbReference type="ARBA" id="ARBA00008857"/>
    </source>
</evidence>
<dbReference type="Gene3D" id="1.10.443.10">
    <property type="entry name" value="Intergrase catalytic core"/>
    <property type="match status" value="1"/>
</dbReference>
<dbReference type="PROSITE" id="PS51898">
    <property type="entry name" value="TYR_RECOMBINASE"/>
    <property type="match status" value="1"/>
</dbReference>
<sequence>MPVRLTEPAINKAAREAAEHGQRRDLADTGCPGLRLRLTPAGSKTWVLACRDREGRMRRFPLGSFPDKGISEARDEARALRTKVKHEGADPVAQRRRERSIGKAAKEGIGTLQALLDLYGKQRGAELRSWDEAKRRIEVVFKPFLARPLAMLRSADLQMTADGYSAKHAAAAGVRYLRPILKWAAAPGRAYAPPDLASLYPPVTVRRRDRVLARDELAALLPVLRKSDRPYAAALRFMLLTLARREEVGRARWRDIDMDAGTWTIPGEQSKNGQSHVVPLAPQALELLRTRMPDKPKPAALVFATGTGAALGNWDRETKALQEDSKTAGWTRHDLRRTGATMLGEMGELPDIIEAALNHVSIRSPLAATYNRSRYRPQVAVALQRLADVLDGIEMGAGAVVPLRRPPAGWSGRRDHDLNRAG</sequence>
<dbReference type="InterPro" id="IPR038488">
    <property type="entry name" value="Integrase_DNA-bd_sf"/>
</dbReference>
<keyword evidence="6" id="KW-1185">Reference proteome</keyword>
<feature type="domain" description="Tyr recombinase" evidence="4">
    <location>
        <begin position="207"/>
        <end position="391"/>
    </location>
</feature>
<dbReference type="GO" id="GO:0015074">
    <property type="term" value="P:DNA integration"/>
    <property type="evidence" value="ECO:0007669"/>
    <property type="project" value="UniProtKB-KW"/>
</dbReference>
<reference evidence="5" key="2">
    <citation type="submission" date="2022-10" db="EMBL/GenBank/DDBJ databases">
        <authorList>
            <person name="Trinh H.N."/>
        </authorList>
    </citation>
    <scope>NUCLEOTIDE SEQUENCE</scope>
    <source>
        <strain evidence="5">RN2-1</strain>
    </source>
</reference>
<dbReference type="SUPFAM" id="SSF56349">
    <property type="entry name" value="DNA breaking-rejoining enzymes"/>
    <property type="match status" value="1"/>
</dbReference>
<keyword evidence="2" id="KW-0229">DNA integration</keyword>
<organism evidence="5 6">
    <name type="scientific">Limobrevibacterium gyesilva</name>
    <dbReference type="NCBI Taxonomy" id="2991712"/>
    <lineage>
        <taxon>Bacteria</taxon>
        <taxon>Pseudomonadati</taxon>
        <taxon>Pseudomonadota</taxon>
        <taxon>Alphaproteobacteria</taxon>
        <taxon>Acetobacterales</taxon>
        <taxon>Acetobacteraceae</taxon>
        <taxon>Limobrevibacterium</taxon>
    </lineage>
</organism>
<evidence type="ECO:0000313" key="5">
    <source>
        <dbReference type="EMBL" id="MCW3474681.1"/>
    </source>
</evidence>
<dbReference type="EMBL" id="JAPDNT010000004">
    <property type="protein sequence ID" value="MCW3474681.1"/>
    <property type="molecule type" value="Genomic_DNA"/>
</dbReference>
<reference evidence="5" key="1">
    <citation type="submission" date="2022-09" db="EMBL/GenBank/DDBJ databases">
        <title>Rhodovastum sp. nov. RN2-1 isolated from soil in Seongnam, South Korea.</title>
        <authorList>
            <person name="Le N.T."/>
        </authorList>
    </citation>
    <scope>NUCLEOTIDE SEQUENCE</scope>
    <source>
        <strain evidence="5">RN2-1</strain>
    </source>
</reference>
<protein>
    <submittedName>
        <fullName evidence="5">Tyrosine-type recombinase/integrase</fullName>
    </submittedName>
</protein>
<dbReference type="AlphaFoldDB" id="A0AA41YJA0"/>
<evidence type="ECO:0000259" key="4">
    <source>
        <dbReference type="PROSITE" id="PS51898"/>
    </source>
</evidence>
<accession>A0AA41YJA0</accession>
<evidence type="ECO:0000256" key="3">
    <source>
        <dbReference type="ARBA" id="ARBA00023172"/>
    </source>
</evidence>
<dbReference type="GO" id="GO:0006310">
    <property type="term" value="P:DNA recombination"/>
    <property type="evidence" value="ECO:0007669"/>
    <property type="project" value="UniProtKB-KW"/>
</dbReference>
<proteinExistence type="inferred from homology"/>
<dbReference type="Pfam" id="PF00589">
    <property type="entry name" value="Phage_integrase"/>
    <property type="match status" value="1"/>
</dbReference>
<keyword evidence="3" id="KW-0233">DNA recombination</keyword>
<gene>
    <name evidence="5" type="ORF">OL599_08785</name>
</gene>
<dbReference type="InterPro" id="IPR025166">
    <property type="entry name" value="Integrase_DNA_bind_dom"/>
</dbReference>
<dbReference type="InterPro" id="IPR013762">
    <property type="entry name" value="Integrase-like_cat_sf"/>
</dbReference>
<dbReference type="InterPro" id="IPR011010">
    <property type="entry name" value="DNA_brk_join_enz"/>
</dbReference>
<comment type="similarity">
    <text evidence="1">Belongs to the 'phage' integrase family.</text>
</comment>
<dbReference type="InterPro" id="IPR050808">
    <property type="entry name" value="Phage_Integrase"/>
</dbReference>